<accession>A0A7G9W6H8</accession>
<evidence type="ECO:0000313" key="1">
    <source>
        <dbReference type="EMBL" id="QNO14290.1"/>
    </source>
</evidence>
<dbReference type="Gene3D" id="3.30.1330.40">
    <property type="entry name" value="RutC-like"/>
    <property type="match status" value="1"/>
</dbReference>
<organism evidence="1 2">
    <name type="scientific">Alkalicella caledoniensis</name>
    <dbReference type="NCBI Taxonomy" id="2731377"/>
    <lineage>
        <taxon>Bacteria</taxon>
        <taxon>Bacillati</taxon>
        <taxon>Bacillota</taxon>
        <taxon>Clostridia</taxon>
        <taxon>Eubacteriales</taxon>
        <taxon>Proteinivoracaceae</taxon>
        <taxon>Alkalicella</taxon>
    </lineage>
</organism>
<proteinExistence type="predicted"/>
<dbReference type="InterPro" id="IPR035959">
    <property type="entry name" value="RutC-like_sf"/>
</dbReference>
<dbReference type="CDD" id="cd00448">
    <property type="entry name" value="YjgF_YER057c_UK114_family"/>
    <property type="match status" value="1"/>
</dbReference>
<protein>
    <submittedName>
        <fullName evidence="1">RidA family protein</fullName>
    </submittedName>
</protein>
<dbReference type="KEGG" id="acae:HYG86_05640"/>
<reference evidence="1 2" key="1">
    <citation type="submission" date="2020-07" db="EMBL/GenBank/DDBJ databases">
        <title>Alkalicella. sp. LB2 genome.</title>
        <authorList>
            <person name="Postec A."/>
            <person name="Quemeneur M."/>
        </authorList>
    </citation>
    <scope>NUCLEOTIDE SEQUENCE [LARGE SCALE GENOMIC DNA]</scope>
    <source>
        <strain evidence="1 2">LB2</strain>
    </source>
</reference>
<name>A0A7G9W6H8_ALKCA</name>
<dbReference type="SUPFAM" id="SSF55298">
    <property type="entry name" value="YjgF-like"/>
    <property type="match status" value="1"/>
</dbReference>
<evidence type="ECO:0000313" key="2">
    <source>
        <dbReference type="Proteomes" id="UP000516160"/>
    </source>
</evidence>
<dbReference type="EMBL" id="CP058559">
    <property type="protein sequence ID" value="QNO14290.1"/>
    <property type="molecule type" value="Genomic_DNA"/>
</dbReference>
<dbReference type="Proteomes" id="UP000516160">
    <property type="component" value="Chromosome"/>
</dbReference>
<dbReference type="AlphaFoldDB" id="A0A7G9W6H8"/>
<dbReference type="Pfam" id="PF01042">
    <property type="entry name" value="Ribonuc_L-PSP"/>
    <property type="match status" value="1"/>
</dbReference>
<sequence>MIKRMSTNCEDDTCSSCVVAGDYIFLAHHSGGNDRNDIVYQMEATFNDLRETLESVGATLENMVQINLYLKNIEDFRKARDVFYKYFENGFPARMTTTTDFVTSTCLCMMDGIAYRKQG</sequence>
<dbReference type="InterPro" id="IPR006175">
    <property type="entry name" value="YjgF/YER057c/UK114"/>
</dbReference>
<gene>
    <name evidence="1" type="ORF">HYG86_05640</name>
</gene>
<keyword evidence="2" id="KW-1185">Reference proteome</keyword>